<evidence type="ECO:0000256" key="5">
    <source>
        <dbReference type="ARBA" id="ARBA00023157"/>
    </source>
</evidence>
<feature type="chain" id="PRO_5040454959" description="Sulfhydryl oxidase" evidence="7">
    <location>
        <begin position="18"/>
        <end position="92"/>
    </location>
</feature>
<keyword evidence="3 6" id="KW-0274">FAD</keyword>
<comment type="caution">
    <text evidence="9">The sequence shown here is derived from an EMBL/GenBank/DDBJ whole genome shotgun (WGS) entry which is preliminary data.</text>
</comment>
<evidence type="ECO:0000313" key="9">
    <source>
        <dbReference type="EMBL" id="CAG8552208.1"/>
    </source>
</evidence>
<accession>A0A9N9FQ60</accession>
<dbReference type="GO" id="GO:0005739">
    <property type="term" value="C:mitochondrion"/>
    <property type="evidence" value="ECO:0007669"/>
    <property type="project" value="TreeGrafter"/>
</dbReference>
<dbReference type="InterPro" id="IPR036774">
    <property type="entry name" value="ERV/ALR_sulphydryl_oxid_sf"/>
</dbReference>
<evidence type="ECO:0000256" key="6">
    <source>
        <dbReference type="RuleBase" id="RU371123"/>
    </source>
</evidence>
<dbReference type="GO" id="GO:0016971">
    <property type="term" value="F:flavin-dependent sulfhydryl oxidase activity"/>
    <property type="evidence" value="ECO:0007669"/>
    <property type="project" value="InterPro"/>
</dbReference>
<dbReference type="Pfam" id="PF04777">
    <property type="entry name" value="Evr1_Alr"/>
    <property type="match status" value="1"/>
</dbReference>
<dbReference type="InterPro" id="IPR017905">
    <property type="entry name" value="ERV/ALR_sulphydryl_oxidase"/>
</dbReference>
<dbReference type="InterPro" id="IPR039799">
    <property type="entry name" value="ALR/ERV"/>
</dbReference>
<dbReference type="Proteomes" id="UP000789396">
    <property type="component" value="Unassembled WGS sequence"/>
</dbReference>
<reference evidence="9" key="1">
    <citation type="submission" date="2021-06" db="EMBL/GenBank/DDBJ databases">
        <authorList>
            <person name="Kallberg Y."/>
            <person name="Tangrot J."/>
            <person name="Rosling A."/>
        </authorList>
    </citation>
    <scope>NUCLEOTIDE SEQUENCE</scope>
    <source>
        <strain evidence="9">IN212</strain>
    </source>
</reference>
<dbReference type="GO" id="GO:0050660">
    <property type="term" value="F:flavin adenine dinucleotide binding"/>
    <property type="evidence" value="ECO:0007669"/>
    <property type="project" value="TreeGrafter"/>
</dbReference>
<dbReference type="PANTHER" id="PTHR12645:SF1">
    <property type="entry name" value="FAD-LINKED SULFHYDRYL OXIDASE ERV2"/>
    <property type="match status" value="1"/>
</dbReference>
<comment type="cofactor">
    <cofactor evidence="1 6">
        <name>FAD</name>
        <dbReference type="ChEBI" id="CHEBI:57692"/>
    </cofactor>
</comment>
<dbReference type="PROSITE" id="PS51324">
    <property type="entry name" value="ERV_ALR"/>
    <property type="match status" value="1"/>
</dbReference>
<sequence length="92" mass="10463">MGIHIYIIYLLFSATEFQTLLEKYPPQVSSRETASQWACAIHNIVNVRLEKEIFDCSLIADKYKCGCDDEKANEIDDFTIDSTVNPTTIPTD</sequence>
<keyword evidence="5" id="KW-1015">Disulfide bond</keyword>
<keyword evidence="4 6" id="KW-0560">Oxidoreductase</keyword>
<keyword evidence="2 6" id="KW-0285">Flavoprotein</keyword>
<evidence type="ECO:0000256" key="4">
    <source>
        <dbReference type="ARBA" id="ARBA00023002"/>
    </source>
</evidence>
<dbReference type="Gene3D" id="1.20.120.310">
    <property type="entry name" value="ERV/ALR sulfhydryl oxidase domain"/>
    <property type="match status" value="1"/>
</dbReference>
<dbReference type="EMBL" id="CAJVPZ010004833">
    <property type="protein sequence ID" value="CAG8552208.1"/>
    <property type="molecule type" value="Genomic_DNA"/>
</dbReference>
<proteinExistence type="predicted"/>
<evidence type="ECO:0000256" key="2">
    <source>
        <dbReference type="ARBA" id="ARBA00022630"/>
    </source>
</evidence>
<keyword evidence="10" id="KW-1185">Reference proteome</keyword>
<dbReference type="SUPFAM" id="SSF69000">
    <property type="entry name" value="FAD-dependent thiol oxidase"/>
    <property type="match status" value="1"/>
</dbReference>
<dbReference type="EC" id="1.8.3.2" evidence="6"/>
<keyword evidence="7" id="KW-0732">Signal</keyword>
<organism evidence="9 10">
    <name type="scientific">Racocetra fulgida</name>
    <dbReference type="NCBI Taxonomy" id="60492"/>
    <lineage>
        <taxon>Eukaryota</taxon>
        <taxon>Fungi</taxon>
        <taxon>Fungi incertae sedis</taxon>
        <taxon>Mucoromycota</taxon>
        <taxon>Glomeromycotina</taxon>
        <taxon>Glomeromycetes</taxon>
        <taxon>Diversisporales</taxon>
        <taxon>Gigasporaceae</taxon>
        <taxon>Racocetra</taxon>
    </lineage>
</organism>
<dbReference type="OrthoDB" id="59470at2759"/>
<feature type="signal peptide" evidence="7">
    <location>
        <begin position="1"/>
        <end position="17"/>
    </location>
</feature>
<evidence type="ECO:0000256" key="7">
    <source>
        <dbReference type="SAM" id="SignalP"/>
    </source>
</evidence>
<dbReference type="PANTHER" id="PTHR12645">
    <property type="entry name" value="ALR/ERV"/>
    <property type="match status" value="1"/>
</dbReference>
<feature type="domain" description="ERV/ALR sulfhydryl oxidase" evidence="8">
    <location>
        <begin position="1"/>
        <end position="63"/>
    </location>
</feature>
<protein>
    <recommendedName>
        <fullName evidence="6">Sulfhydryl oxidase</fullName>
        <ecNumber evidence="6">1.8.3.2</ecNumber>
    </recommendedName>
</protein>
<gene>
    <name evidence="9" type="ORF">RFULGI_LOCUS4698</name>
</gene>
<evidence type="ECO:0000259" key="8">
    <source>
        <dbReference type="PROSITE" id="PS51324"/>
    </source>
</evidence>
<name>A0A9N9FQ60_9GLOM</name>
<dbReference type="AlphaFoldDB" id="A0A9N9FQ60"/>
<evidence type="ECO:0000256" key="1">
    <source>
        <dbReference type="ARBA" id="ARBA00001974"/>
    </source>
</evidence>
<evidence type="ECO:0000313" key="10">
    <source>
        <dbReference type="Proteomes" id="UP000789396"/>
    </source>
</evidence>
<evidence type="ECO:0000256" key="3">
    <source>
        <dbReference type="ARBA" id="ARBA00022827"/>
    </source>
</evidence>
<comment type="catalytic activity">
    <reaction evidence="6">
        <text>2 R'C(R)SH + O2 = R'C(R)S-S(R)CR' + H2O2</text>
        <dbReference type="Rhea" id="RHEA:17357"/>
        <dbReference type="ChEBI" id="CHEBI:15379"/>
        <dbReference type="ChEBI" id="CHEBI:16240"/>
        <dbReference type="ChEBI" id="CHEBI:16520"/>
        <dbReference type="ChEBI" id="CHEBI:17412"/>
        <dbReference type="EC" id="1.8.3.2"/>
    </reaction>
</comment>
<feature type="non-terminal residue" evidence="9">
    <location>
        <position position="92"/>
    </location>
</feature>